<reference evidence="2" key="1">
    <citation type="submission" date="2023-05" db="EMBL/GenBank/DDBJ databases">
        <authorList>
            <person name="Huff M."/>
        </authorList>
    </citation>
    <scope>NUCLEOTIDE SEQUENCE</scope>
</reference>
<keyword evidence="3" id="KW-1185">Reference proteome</keyword>
<dbReference type="InterPro" id="IPR050796">
    <property type="entry name" value="SCF_F-box_component"/>
</dbReference>
<dbReference type="InterPro" id="IPR001810">
    <property type="entry name" value="F-box_dom"/>
</dbReference>
<dbReference type="Pfam" id="PF00646">
    <property type="entry name" value="F-box"/>
    <property type="match status" value="1"/>
</dbReference>
<dbReference type="PANTHER" id="PTHR31672:SF13">
    <property type="entry name" value="F-BOX PROTEIN CPR30-LIKE"/>
    <property type="match status" value="1"/>
</dbReference>
<dbReference type="Proteomes" id="UP000834106">
    <property type="component" value="Chromosome 11"/>
</dbReference>
<evidence type="ECO:0000259" key="1">
    <source>
        <dbReference type="SMART" id="SM00256"/>
    </source>
</evidence>
<dbReference type="InterPro" id="IPR017451">
    <property type="entry name" value="F-box-assoc_interact_dom"/>
</dbReference>
<dbReference type="SMART" id="SM00256">
    <property type="entry name" value="FBOX"/>
    <property type="match status" value="1"/>
</dbReference>
<dbReference type="Pfam" id="PF07734">
    <property type="entry name" value="FBA_1"/>
    <property type="match status" value="1"/>
</dbReference>
<gene>
    <name evidence="2" type="ORF">FPE_LOCUS18302</name>
</gene>
<feature type="domain" description="F-box" evidence="1">
    <location>
        <begin position="6"/>
        <end position="46"/>
    </location>
</feature>
<organism evidence="2 3">
    <name type="scientific">Fraxinus pennsylvanica</name>
    <dbReference type="NCBI Taxonomy" id="56036"/>
    <lineage>
        <taxon>Eukaryota</taxon>
        <taxon>Viridiplantae</taxon>
        <taxon>Streptophyta</taxon>
        <taxon>Embryophyta</taxon>
        <taxon>Tracheophyta</taxon>
        <taxon>Spermatophyta</taxon>
        <taxon>Magnoliopsida</taxon>
        <taxon>eudicotyledons</taxon>
        <taxon>Gunneridae</taxon>
        <taxon>Pentapetalae</taxon>
        <taxon>asterids</taxon>
        <taxon>lamiids</taxon>
        <taxon>Lamiales</taxon>
        <taxon>Oleaceae</taxon>
        <taxon>Oleeae</taxon>
        <taxon>Fraxinus</taxon>
    </lineage>
</organism>
<dbReference type="Gene3D" id="1.20.1280.50">
    <property type="match status" value="1"/>
</dbReference>
<dbReference type="InterPro" id="IPR036047">
    <property type="entry name" value="F-box-like_dom_sf"/>
</dbReference>
<accession>A0AAD1ZPQ2</accession>
<dbReference type="NCBIfam" id="TIGR01640">
    <property type="entry name" value="F_box_assoc_1"/>
    <property type="match status" value="1"/>
</dbReference>
<sequence length="367" mass="42998">MAERLLNDYTLEEILLQLPLKYLMQFKCVCKSWYNLIANPSFVADYYSRKRDETCFFMSRLDRETGKPMMSLVAMDECVPNFVVQLVDLEVPPVFNKFTSDSIFRHYFGLLHGIVCYASGSDIALWNPCNKECKTLPPSLIPRLQEDFHVFSPRRIGFGFDFSKNFKILQVFTIQHKQEIVNHFEIYNLSTNTWRVLEVDNVLAHCFLSSEEFTSNKNGSTFYCRGSIEHDNDAIVSFNFCDEGFKITRRPPYISYVDYDTISSYILPVKESVILIYYTYDIIFEAWLLNRKGSWTYLFPFGCVVGAPKPLCLRESTELVCQDLESGHLLYIRSRCGERRDFGFHSKRDSMFVAEYKRSLFTIRLNR</sequence>
<protein>
    <recommendedName>
        <fullName evidence="1">F-box domain-containing protein</fullName>
    </recommendedName>
</protein>
<dbReference type="EMBL" id="OU503046">
    <property type="protein sequence ID" value="CAI9770872.1"/>
    <property type="molecule type" value="Genomic_DNA"/>
</dbReference>
<dbReference type="PANTHER" id="PTHR31672">
    <property type="entry name" value="BNACNNG10540D PROTEIN"/>
    <property type="match status" value="1"/>
</dbReference>
<proteinExistence type="predicted"/>
<name>A0AAD1ZPQ2_9LAMI</name>
<dbReference type="SUPFAM" id="SSF81383">
    <property type="entry name" value="F-box domain"/>
    <property type="match status" value="1"/>
</dbReference>
<evidence type="ECO:0000313" key="3">
    <source>
        <dbReference type="Proteomes" id="UP000834106"/>
    </source>
</evidence>
<dbReference type="AlphaFoldDB" id="A0AAD1ZPQ2"/>
<evidence type="ECO:0000313" key="2">
    <source>
        <dbReference type="EMBL" id="CAI9770872.1"/>
    </source>
</evidence>
<dbReference type="InterPro" id="IPR006527">
    <property type="entry name" value="F-box-assoc_dom_typ1"/>
</dbReference>
<dbReference type="CDD" id="cd22157">
    <property type="entry name" value="F-box_AtFBW1-like"/>
    <property type="match status" value="1"/>
</dbReference>